<dbReference type="OrthoDB" id="3550599at2759"/>
<protein>
    <submittedName>
        <fullName evidence="2">Uncharacterized protein</fullName>
    </submittedName>
</protein>
<evidence type="ECO:0000313" key="3">
    <source>
        <dbReference type="Proteomes" id="UP000562929"/>
    </source>
</evidence>
<feature type="region of interest" description="Disordered" evidence="1">
    <location>
        <begin position="56"/>
        <end position="120"/>
    </location>
</feature>
<name>A0A8H4Q3A8_9HYPO</name>
<gene>
    <name evidence="2" type="ORF">GQ602_005431</name>
</gene>
<reference evidence="2 3" key="1">
    <citation type="journal article" date="2020" name="G3 (Bethesda)">
        <title>Genetic Underpinnings of Host Manipulation by Ophiocordyceps as Revealed by Comparative Transcriptomics.</title>
        <authorList>
            <person name="Will I."/>
            <person name="Das B."/>
            <person name="Trinh T."/>
            <person name="Brachmann A."/>
            <person name="Ohm R.A."/>
            <person name="de Bekker C."/>
        </authorList>
    </citation>
    <scope>NUCLEOTIDE SEQUENCE [LARGE SCALE GENOMIC DNA]</scope>
    <source>
        <strain evidence="2 3">EC05</strain>
    </source>
</reference>
<dbReference type="Proteomes" id="UP000562929">
    <property type="component" value="Unassembled WGS sequence"/>
</dbReference>
<proteinExistence type="predicted"/>
<keyword evidence="3" id="KW-1185">Reference proteome</keyword>
<dbReference type="AlphaFoldDB" id="A0A8H4Q3A8"/>
<organism evidence="2 3">
    <name type="scientific">Ophiocordyceps camponoti-floridani</name>
    <dbReference type="NCBI Taxonomy" id="2030778"/>
    <lineage>
        <taxon>Eukaryota</taxon>
        <taxon>Fungi</taxon>
        <taxon>Dikarya</taxon>
        <taxon>Ascomycota</taxon>
        <taxon>Pezizomycotina</taxon>
        <taxon>Sordariomycetes</taxon>
        <taxon>Hypocreomycetidae</taxon>
        <taxon>Hypocreales</taxon>
        <taxon>Ophiocordycipitaceae</taxon>
        <taxon>Ophiocordyceps</taxon>
    </lineage>
</organism>
<dbReference type="EMBL" id="JAACLJ010000006">
    <property type="protein sequence ID" value="KAF4584058.1"/>
    <property type="molecule type" value="Genomic_DNA"/>
</dbReference>
<evidence type="ECO:0000313" key="2">
    <source>
        <dbReference type="EMBL" id="KAF4584058.1"/>
    </source>
</evidence>
<accession>A0A8H4Q3A8</accession>
<comment type="caution">
    <text evidence="2">The sequence shown here is derived from an EMBL/GenBank/DDBJ whole genome shotgun (WGS) entry which is preliminary data.</text>
</comment>
<sequence>MASPLRHRNRIATRSLISRYNYGMRSKAATHSRVWSLGRQEPLDVMFCLRLDPAPGGRQTARKTPQSHLVASVTRARGQAHVDAREGAGNGPEKVTPESMARDAAASDALGPATTEPTARDVAAGTVSKATSEVTVGDVAGPSGVTATKVTGDGLEKVTPETAAQNISKATPETAAQNISGNITPETAAHTVIDEILSQISSDTTINVACDGLIPSKATSEASARDAAQDAAWNAAKNAARDAVNEALLPPVLFKPRPLALPENLDDADGNLSFVLRLPSRNGRRWKRTAKTLLPSPFTRLAAHHPAEPPAAPDQGESAATAWSELAVEFNAAVFDAAIYSQEGAMKPPSGVSVWPGQKRRLSDVYDDRVYLHANPAIHRNHNRSESWHRAKALEIQARGGRKAWFGKVVQRIRWRRCQQAHPDKTPQPWTYSRRLDFADVPEAELPEAVLTNAAWVRACAWHRETQRIRELRRRETVRSEQETRRFYVHVMQSMRASVDG</sequence>
<evidence type="ECO:0000256" key="1">
    <source>
        <dbReference type="SAM" id="MobiDB-lite"/>
    </source>
</evidence>